<keyword evidence="6" id="KW-0479">Metal-binding</keyword>
<evidence type="ECO:0000259" key="13">
    <source>
        <dbReference type="Pfam" id="PF11838"/>
    </source>
</evidence>
<dbReference type="GO" id="GO:0006508">
    <property type="term" value="P:proteolysis"/>
    <property type="evidence" value="ECO:0007669"/>
    <property type="project" value="TreeGrafter"/>
</dbReference>
<keyword evidence="10" id="KW-0472">Membrane</keyword>
<evidence type="ECO:0000256" key="3">
    <source>
        <dbReference type="ARBA" id="ARBA00010136"/>
    </source>
</evidence>
<reference evidence="14" key="1">
    <citation type="submission" date="2013-04" db="EMBL/GenBank/DDBJ databases">
        <authorList>
            <person name="Qu J."/>
            <person name="Murali S.C."/>
            <person name="Bandaranaike D."/>
            <person name="Bellair M."/>
            <person name="Blankenburg K."/>
            <person name="Chao H."/>
            <person name="Dinh H."/>
            <person name="Doddapaneni H."/>
            <person name="Downs B."/>
            <person name="Dugan-Rocha S."/>
            <person name="Elkadiri S."/>
            <person name="Gnanaolivu R.D."/>
            <person name="Hernandez B."/>
            <person name="Javaid M."/>
            <person name="Jayaseelan J.C."/>
            <person name="Lee S."/>
            <person name="Li M."/>
            <person name="Ming W."/>
            <person name="Munidasa M."/>
            <person name="Muniz J."/>
            <person name="Nguyen L."/>
            <person name="Ongeri F."/>
            <person name="Osuji N."/>
            <person name="Pu L.-L."/>
            <person name="Puazo M."/>
            <person name="Qu C."/>
            <person name="Quiroz J."/>
            <person name="Raj R."/>
            <person name="Weissenberger G."/>
            <person name="Xin Y."/>
            <person name="Zou X."/>
            <person name="Han Y."/>
            <person name="Richards S."/>
            <person name="Worley K."/>
            <person name="Muzny D."/>
            <person name="Gibbs R."/>
        </authorList>
    </citation>
    <scope>NUCLEOTIDE SEQUENCE</scope>
    <source>
        <strain evidence="14">Sampled in the wild</strain>
    </source>
</reference>
<evidence type="ECO:0000256" key="10">
    <source>
        <dbReference type="ARBA" id="ARBA00023136"/>
    </source>
</evidence>
<dbReference type="Proteomes" id="UP000792457">
    <property type="component" value="Unassembled WGS sequence"/>
</dbReference>
<evidence type="ECO:0000256" key="5">
    <source>
        <dbReference type="ARBA" id="ARBA00022622"/>
    </source>
</evidence>
<dbReference type="InterPro" id="IPR050344">
    <property type="entry name" value="Peptidase_M1_aminopeptidases"/>
</dbReference>
<evidence type="ECO:0000313" key="14">
    <source>
        <dbReference type="EMBL" id="KAG8235178.1"/>
    </source>
</evidence>
<evidence type="ECO:0000256" key="11">
    <source>
        <dbReference type="ARBA" id="ARBA00023180"/>
    </source>
</evidence>
<dbReference type="AlphaFoldDB" id="A0A8K0KJ01"/>
<keyword evidence="12" id="KW-0449">Lipoprotein</keyword>
<sequence>MDTWILQAGYPVVTVDRNYESGLTSFSQERFLLYKHTTKMGNSSRWWVPITYTSQYNPDFTNTRPSFWLNPTEEQPYSMLQSPGEKWIIVNIQETGYYRVNYDARNWKLLTDQLRSQAGAKEQVIPPSARSQLLDDAFNLARSGLLPYSTALDLCLTLRNDTDYLPWASTYRALSFLDEMLTNSPIYEEFKKSNEKKEIQSLNRDYALRMSCHWGDEKCIDEAKKRFSQWKESFETDSDSNYW</sequence>
<evidence type="ECO:0000256" key="9">
    <source>
        <dbReference type="ARBA" id="ARBA00023049"/>
    </source>
</evidence>
<gene>
    <name evidence="14" type="ORF">J437_LFUL015484</name>
</gene>
<dbReference type="Gene3D" id="1.25.50.20">
    <property type="match status" value="1"/>
</dbReference>
<dbReference type="GO" id="GO:0043171">
    <property type="term" value="P:peptide catabolic process"/>
    <property type="evidence" value="ECO:0007669"/>
    <property type="project" value="TreeGrafter"/>
</dbReference>
<dbReference type="GO" id="GO:0008270">
    <property type="term" value="F:zinc ion binding"/>
    <property type="evidence" value="ECO:0007669"/>
    <property type="project" value="TreeGrafter"/>
</dbReference>
<dbReference type="PANTHER" id="PTHR11533:SF294">
    <property type="entry name" value="THYROTROPIN-RELEASING HORMONE-DEGRADING ECTOENZYME"/>
    <property type="match status" value="1"/>
</dbReference>
<comment type="subcellular location">
    <subcellularLocation>
        <location evidence="2">Cell membrane</location>
        <topology evidence="2">Lipid-anchor</topology>
        <topology evidence="2">GPI-anchor</topology>
    </subcellularLocation>
</comment>
<keyword evidence="5" id="KW-0336">GPI-anchor</keyword>
<dbReference type="GO" id="GO:0005737">
    <property type="term" value="C:cytoplasm"/>
    <property type="evidence" value="ECO:0007669"/>
    <property type="project" value="TreeGrafter"/>
</dbReference>
<reference evidence="14" key="2">
    <citation type="submission" date="2017-10" db="EMBL/GenBank/DDBJ databases">
        <title>Ladona fulva Genome sequencing and assembly.</title>
        <authorList>
            <person name="Murali S."/>
            <person name="Richards S."/>
            <person name="Bandaranaike D."/>
            <person name="Bellair M."/>
            <person name="Blankenburg K."/>
            <person name="Chao H."/>
            <person name="Dinh H."/>
            <person name="Doddapaneni H."/>
            <person name="Dugan-Rocha S."/>
            <person name="Elkadiri S."/>
            <person name="Gnanaolivu R."/>
            <person name="Hernandez B."/>
            <person name="Skinner E."/>
            <person name="Javaid M."/>
            <person name="Lee S."/>
            <person name="Li M."/>
            <person name="Ming W."/>
            <person name="Munidasa M."/>
            <person name="Muniz J."/>
            <person name="Nguyen L."/>
            <person name="Hughes D."/>
            <person name="Osuji N."/>
            <person name="Pu L.-L."/>
            <person name="Puazo M."/>
            <person name="Qu C."/>
            <person name="Quiroz J."/>
            <person name="Raj R."/>
            <person name="Weissenberger G."/>
            <person name="Xin Y."/>
            <person name="Zou X."/>
            <person name="Han Y."/>
            <person name="Worley K."/>
            <person name="Muzny D."/>
            <person name="Gibbs R."/>
        </authorList>
    </citation>
    <scope>NUCLEOTIDE SEQUENCE</scope>
    <source>
        <strain evidence="14">Sampled in the wild</strain>
    </source>
</reference>
<dbReference type="EMBL" id="KZ308884">
    <property type="protein sequence ID" value="KAG8235178.1"/>
    <property type="molecule type" value="Genomic_DNA"/>
</dbReference>
<evidence type="ECO:0000256" key="6">
    <source>
        <dbReference type="ARBA" id="ARBA00022723"/>
    </source>
</evidence>
<comment type="cofactor">
    <cofactor evidence="1">
        <name>Zn(2+)</name>
        <dbReference type="ChEBI" id="CHEBI:29105"/>
    </cofactor>
</comment>
<dbReference type="GO" id="GO:0042277">
    <property type="term" value="F:peptide binding"/>
    <property type="evidence" value="ECO:0007669"/>
    <property type="project" value="TreeGrafter"/>
</dbReference>
<organism evidence="14 15">
    <name type="scientific">Ladona fulva</name>
    <name type="common">Scarce chaser dragonfly</name>
    <name type="synonym">Libellula fulva</name>
    <dbReference type="NCBI Taxonomy" id="123851"/>
    <lineage>
        <taxon>Eukaryota</taxon>
        <taxon>Metazoa</taxon>
        <taxon>Ecdysozoa</taxon>
        <taxon>Arthropoda</taxon>
        <taxon>Hexapoda</taxon>
        <taxon>Insecta</taxon>
        <taxon>Pterygota</taxon>
        <taxon>Palaeoptera</taxon>
        <taxon>Odonata</taxon>
        <taxon>Epiprocta</taxon>
        <taxon>Anisoptera</taxon>
        <taxon>Libelluloidea</taxon>
        <taxon>Libellulidae</taxon>
        <taxon>Ladona</taxon>
    </lineage>
</organism>
<evidence type="ECO:0000313" key="15">
    <source>
        <dbReference type="Proteomes" id="UP000792457"/>
    </source>
</evidence>
<dbReference type="FunFam" id="2.60.40.1910:FF:000008">
    <property type="entry name" value="Aminopeptidase"/>
    <property type="match status" value="1"/>
</dbReference>
<evidence type="ECO:0000256" key="12">
    <source>
        <dbReference type="ARBA" id="ARBA00023288"/>
    </source>
</evidence>
<evidence type="ECO:0000256" key="2">
    <source>
        <dbReference type="ARBA" id="ARBA00004609"/>
    </source>
</evidence>
<feature type="domain" description="ERAP1-like C-terminal" evidence="13">
    <location>
        <begin position="87"/>
        <end position="233"/>
    </location>
</feature>
<accession>A0A8K0KJ01</accession>
<comment type="similarity">
    <text evidence="3">Belongs to the peptidase M1 family.</text>
</comment>
<dbReference type="Pfam" id="PF11838">
    <property type="entry name" value="ERAP1_C"/>
    <property type="match status" value="1"/>
</dbReference>
<evidence type="ECO:0000256" key="8">
    <source>
        <dbReference type="ARBA" id="ARBA00022801"/>
    </source>
</evidence>
<keyword evidence="4" id="KW-1003">Cell membrane</keyword>
<dbReference type="GO" id="GO:0005886">
    <property type="term" value="C:plasma membrane"/>
    <property type="evidence" value="ECO:0007669"/>
    <property type="project" value="UniProtKB-SubCell"/>
</dbReference>
<dbReference type="Gene3D" id="2.60.40.1910">
    <property type="match status" value="1"/>
</dbReference>
<keyword evidence="9" id="KW-0482">Metalloprotease</keyword>
<dbReference type="PANTHER" id="PTHR11533">
    <property type="entry name" value="PROTEASE M1 ZINC METALLOPROTEASE"/>
    <property type="match status" value="1"/>
</dbReference>
<dbReference type="GO" id="GO:0098552">
    <property type="term" value="C:side of membrane"/>
    <property type="evidence" value="ECO:0007669"/>
    <property type="project" value="UniProtKB-KW"/>
</dbReference>
<evidence type="ECO:0000256" key="7">
    <source>
        <dbReference type="ARBA" id="ARBA00022729"/>
    </source>
</evidence>
<keyword evidence="8" id="KW-0378">Hydrolase</keyword>
<dbReference type="OrthoDB" id="510539at2759"/>
<keyword evidence="15" id="KW-1185">Reference proteome</keyword>
<keyword evidence="11" id="KW-0325">Glycoprotein</keyword>
<evidence type="ECO:0000256" key="1">
    <source>
        <dbReference type="ARBA" id="ARBA00001947"/>
    </source>
</evidence>
<keyword evidence="7" id="KW-0732">Signal</keyword>
<dbReference type="GO" id="GO:0070006">
    <property type="term" value="F:metalloaminopeptidase activity"/>
    <property type="evidence" value="ECO:0007669"/>
    <property type="project" value="TreeGrafter"/>
</dbReference>
<protein>
    <recommendedName>
        <fullName evidence="13">ERAP1-like C-terminal domain-containing protein</fullName>
    </recommendedName>
</protein>
<dbReference type="InterPro" id="IPR024571">
    <property type="entry name" value="ERAP1-like_C_dom"/>
</dbReference>
<comment type="caution">
    <text evidence="14">The sequence shown here is derived from an EMBL/GenBank/DDBJ whole genome shotgun (WGS) entry which is preliminary data.</text>
</comment>
<proteinExistence type="inferred from homology"/>
<dbReference type="GO" id="GO:0005615">
    <property type="term" value="C:extracellular space"/>
    <property type="evidence" value="ECO:0007669"/>
    <property type="project" value="TreeGrafter"/>
</dbReference>
<name>A0A8K0KJ01_LADFU</name>
<keyword evidence="9" id="KW-0645">Protease</keyword>
<evidence type="ECO:0000256" key="4">
    <source>
        <dbReference type="ARBA" id="ARBA00022475"/>
    </source>
</evidence>